<feature type="coiled-coil region" evidence="5">
    <location>
        <begin position="73"/>
        <end position="127"/>
    </location>
</feature>
<evidence type="ECO:0000313" key="8">
    <source>
        <dbReference type="EMBL" id="MEQ2555469.1"/>
    </source>
</evidence>
<protein>
    <recommendedName>
        <fullName evidence="2 4">Flagellin</fullName>
    </recommendedName>
</protein>
<comment type="similarity">
    <text evidence="1 4">Belongs to the bacterial flagellin family.</text>
</comment>
<dbReference type="Pfam" id="PF00700">
    <property type="entry name" value="Flagellin_C"/>
    <property type="match status" value="1"/>
</dbReference>
<reference evidence="8" key="1">
    <citation type="submission" date="2024-03" db="EMBL/GenBank/DDBJ databases">
        <title>Human intestinal bacterial collection.</title>
        <authorList>
            <person name="Pauvert C."/>
            <person name="Hitch T.C.A."/>
            <person name="Clavel T."/>
        </authorList>
    </citation>
    <scope>NUCLEOTIDE SEQUENCE [LARGE SCALE GENOMIC DNA]</scope>
    <source>
        <strain evidence="8">CLA-AA-H89B</strain>
    </source>
</reference>
<dbReference type="Proteomes" id="UP001546774">
    <property type="component" value="Unassembled WGS sequence"/>
</dbReference>
<evidence type="ECO:0000256" key="2">
    <source>
        <dbReference type="ARBA" id="ARBA00020110"/>
    </source>
</evidence>
<evidence type="ECO:0000256" key="1">
    <source>
        <dbReference type="ARBA" id="ARBA00005709"/>
    </source>
</evidence>
<keyword evidence="3 4" id="KW-0975">Bacterial flagellum</keyword>
<feature type="domain" description="Flagellin N-terminal" evidence="6">
    <location>
        <begin position="3"/>
        <end position="139"/>
    </location>
</feature>
<keyword evidence="8" id="KW-0282">Flagellum</keyword>
<accession>A0ABV1H6Z5</accession>
<organism evidence="8 9">
    <name type="scientific">Lachnospira intestinalis</name>
    <dbReference type="NCBI Taxonomy" id="3133158"/>
    <lineage>
        <taxon>Bacteria</taxon>
        <taxon>Bacillati</taxon>
        <taxon>Bacillota</taxon>
        <taxon>Clostridia</taxon>
        <taxon>Lachnospirales</taxon>
        <taxon>Lachnospiraceae</taxon>
        <taxon>Lachnospira</taxon>
    </lineage>
</organism>
<comment type="function">
    <text evidence="4">Flagellin is the subunit protein which polymerizes to form the filaments of bacterial flagella.</text>
</comment>
<gene>
    <name evidence="8" type="ORF">WMO37_10710</name>
</gene>
<dbReference type="InterPro" id="IPR042187">
    <property type="entry name" value="Flagellin_C_sub2"/>
</dbReference>
<dbReference type="InterPro" id="IPR046358">
    <property type="entry name" value="Flagellin_C"/>
</dbReference>
<dbReference type="PANTHER" id="PTHR42792:SF2">
    <property type="entry name" value="FLAGELLIN"/>
    <property type="match status" value="1"/>
</dbReference>
<dbReference type="InterPro" id="IPR001029">
    <property type="entry name" value="Flagellin_N"/>
</dbReference>
<dbReference type="PANTHER" id="PTHR42792">
    <property type="entry name" value="FLAGELLIN"/>
    <property type="match status" value="1"/>
</dbReference>
<dbReference type="Gene3D" id="6.10.10.10">
    <property type="entry name" value="Flagellar export chaperone, C-terminal domain"/>
    <property type="match status" value="1"/>
</dbReference>
<evidence type="ECO:0000256" key="4">
    <source>
        <dbReference type="RuleBase" id="RU362073"/>
    </source>
</evidence>
<keyword evidence="4" id="KW-0964">Secreted</keyword>
<dbReference type="InterPro" id="IPR001492">
    <property type="entry name" value="Flagellin"/>
</dbReference>
<dbReference type="Pfam" id="PF00669">
    <property type="entry name" value="Flagellin_N"/>
    <property type="match status" value="1"/>
</dbReference>
<comment type="subcellular location">
    <subcellularLocation>
        <location evidence="4">Secreted</location>
    </subcellularLocation>
    <subcellularLocation>
        <location evidence="4">Bacterial flagellum</location>
    </subcellularLocation>
</comment>
<dbReference type="PRINTS" id="PR00207">
    <property type="entry name" value="FLAGELLIN"/>
</dbReference>
<keyword evidence="8" id="KW-0966">Cell projection</keyword>
<keyword evidence="9" id="KW-1185">Reference proteome</keyword>
<evidence type="ECO:0000259" key="7">
    <source>
        <dbReference type="Pfam" id="PF00700"/>
    </source>
</evidence>
<dbReference type="Gene3D" id="1.20.1330.10">
    <property type="entry name" value="f41 fragment of flagellin, N-terminal domain"/>
    <property type="match status" value="2"/>
</dbReference>
<keyword evidence="5" id="KW-0175">Coiled coil</keyword>
<comment type="caution">
    <text evidence="8">The sequence shown here is derived from an EMBL/GenBank/DDBJ whole genome shotgun (WGS) entry which is preliminary data.</text>
</comment>
<evidence type="ECO:0000256" key="3">
    <source>
        <dbReference type="ARBA" id="ARBA00023143"/>
    </source>
</evidence>
<evidence type="ECO:0000256" key="5">
    <source>
        <dbReference type="SAM" id="Coils"/>
    </source>
</evidence>
<proteinExistence type="inferred from homology"/>
<dbReference type="SUPFAM" id="SSF64518">
    <property type="entry name" value="Phase 1 flagellin"/>
    <property type="match status" value="1"/>
</dbReference>
<dbReference type="EMBL" id="JBBMFS010000009">
    <property type="protein sequence ID" value="MEQ2555469.1"/>
    <property type="molecule type" value="Genomic_DNA"/>
</dbReference>
<evidence type="ECO:0000259" key="6">
    <source>
        <dbReference type="Pfam" id="PF00669"/>
    </source>
</evidence>
<feature type="domain" description="Flagellin C-terminal" evidence="7">
    <location>
        <begin position="431"/>
        <end position="516"/>
    </location>
</feature>
<evidence type="ECO:0000313" key="9">
    <source>
        <dbReference type="Proteomes" id="UP001546774"/>
    </source>
</evidence>
<name>A0ABV1H6Z5_9FIRM</name>
<keyword evidence="8" id="KW-0969">Cilium</keyword>
<sequence length="517" mass="54632">MRIATNVSAIVSNNALQKSQDRLTKSIARLSSGYKINSSSDDAAGYAISEKMRLQLRGLNQADNNAADGVSVLHTAEGAMEEIQSMLARMKELSVQAANGTNSVDERSAIQSEIDSLNSEIDRISSNTEFNSQTLISGNLSRRVYSNYEGVNQIEVSDNFVAGNYGITITQDARQAIVVGNGAVTMSDTATVTKEQAGTISMNGYGIEISEGDTLAGIMGKLVDGADKIGGRVFAITAGATNDTKVNGTDYAGYEPQTSYAGNNIVFMTKESGSSKTMNITCSNAQLANMLGIATAATNSGMYAEGSDVQAEFTLDNDGKRVGFADSAVISTSGTRVTVKDVNNRTFVTDVPSNVAGTQFSDTAKADDKSTATSTQTAKVTQEVTDVGTMSVHVGANENQVILIDIPAVTSYTLGTENLNVMTSVTASEAIDTIDTAVAYANRVRSQMGAYENRFEHTTNNLGTASENLTSAISTMTDTDMAEEMTEYTSLNVMTQAATSILAQANERPSTVLQILQ</sequence>